<accession>A0ABM0LZ42</accession>
<name>A0ABM0LZ42_SACKO</name>
<protein>
    <submittedName>
        <fullName evidence="4">Zinc finger protein 862-like</fullName>
    </submittedName>
</protein>
<reference evidence="4" key="1">
    <citation type="submission" date="2025-08" db="UniProtKB">
        <authorList>
            <consortium name="RefSeq"/>
        </authorList>
    </citation>
    <scope>IDENTIFICATION</scope>
    <source>
        <tissue evidence="4">Testes</tissue>
    </source>
</reference>
<evidence type="ECO:0000313" key="3">
    <source>
        <dbReference type="Proteomes" id="UP000694865"/>
    </source>
</evidence>
<keyword evidence="3" id="KW-1185">Reference proteome</keyword>
<sequence>MERFLVGYHVPASKKPKTAIDDKEKRRQYDSEVRVRGFQTEWKDKYPWLSFFMMNGKGKMFCDVCRKFKATGTYVTGCTNFKLDSIKSHSISASHTRNFARFEAMRAPPGHTVAEKSLLSMNKQVVSKLVILFKTAHGLAKRSRPYTDFSWMCDLDEAKGLVIGDTYRNDKRCKEFIEAIANTERINTSSLIENTKFLSIISDGATDSSHREAEICFVKSSHLGVVSTKFIGIANIAKADANGISQALTRLLCNIAGDTWKEKVIGMGTDGASVMLGRKGGVIRKIQDQLERPYIVGVHCSAHRLELAYKDACKEIILYKKVDNLMMNLYYFYRNSSLNRSNLIVSFEVLGKKPLMPTRVSGTRWVPHTMRAISNIANEYSAIVTHLQQIQNPHDPASRKDSAAKAKNFLMMLTSKNALYFIYFLWDITICLSRLSLVFQDRKTTVGVIHSELSAARDILQSYKESDGPKLREVLGRDTFNNQKLSGNAQSFTSARNKLIDKLIASLSKRFEVDEAIIKATAIADLKVWPASVQDEPDFGATSIEVLSQQFGPALLQHANGLTSTDDLQPEWIRFKHLLYARFVDLSEVTWAQVNSALVDKCPNILALIDLVLSMPASSFEAERGFSLMKIIKTDWRSRLKDSTLSDLMMVKLESPEIGKFSPNAAINLWFNKNRRPFFNDKKMGNSAVEIDTEDDVMTEETGVKFPISSAKINEDDDDYLYDSGAEDDFYSDEDETLENRRNHEVNAYHNLLESISDVM</sequence>
<evidence type="ECO:0000313" key="4">
    <source>
        <dbReference type="RefSeq" id="XP_006813033.1"/>
    </source>
</evidence>
<dbReference type="Pfam" id="PF25431">
    <property type="entry name" value="zf-C17orf113"/>
    <property type="match status" value="1"/>
</dbReference>
<dbReference type="GeneID" id="102807679"/>
<dbReference type="PANTHER" id="PTHR46880:SF9">
    <property type="entry name" value="ZINC FINGER PROTEIN 862"/>
    <property type="match status" value="1"/>
</dbReference>
<dbReference type="PANTHER" id="PTHR46880">
    <property type="entry name" value="RAS-ASSOCIATING DOMAIN-CONTAINING PROTEIN"/>
    <property type="match status" value="1"/>
</dbReference>
<evidence type="ECO:0000259" key="1">
    <source>
        <dbReference type="Pfam" id="PF05699"/>
    </source>
</evidence>
<dbReference type="InterPro" id="IPR008906">
    <property type="entry name" value="HATC_C_dom"/>
</dbReference>
<dbReference type="InterPro" id="IPR057456">
    <property type="entry name" value="Znf_C17orf113"/>
</dbReference>
<dbReference type="InterPro" id="IPR012337">
    <property type="entry name" value="RNaseH-like_sf"/>
</dbReference>
<organism evidence="3 4">
    <name type="scientific">Saccoglossus kowalevskii</name>
    <name type="common">Acorn worm</name>
    <dbReference type="NCBI Taxonomy" id="10224"/>
    <lineage>
        <taxon>Eukaryota</taxon>
        <taxon>Metazoa</taxon>
        <taxon>Hemichordata</taxon>
        <taxon>Enteropneusta</taxon>
        <taxon>Harrimaniidae</taxon>
        <taxon>Saccoglossus</taxon>
    </lineage>
</organism>
<gene>
    <name evidence="4" type="primary">LOC102807679</name>
</gene>
<evidence type="ECO:0000259" key="2">
    <source>
        <dbReference type="Pfam" id="PF25431"/>
    </source>
</evidence>
<dbReference type="Proteomes" id="UP000694865">
    <property type="component" value="Unplaced"/>
</dbReference>
<dbReference type="RefSeq" id="XP_006813033.1">
    <property type="nucleotide sequence ID" value="XM_006812970.1"/>
</dbReference>
<proteinExistence type="predicted"/>
<dbReference type="SUPFAM" id="SSF53098">
    <property type="entry name" value="Ribonuclease H-like"/>
    <property type="match status" value="1"/>
</dbReference>
<feature type="domain" description="HAT C-terminal dimerisation" evidence="1">
    <location>
        <begin position="600"/>
        <end position="652"/>
    </location>
</feature>
<dbReference type="Pfam" id="PF05699">
    <property type="entry name" value="Dimer_Tnp_hAT"/>
    <property type="match status" value="1"/>
</dbReference>
<feature type="domain" description="C17orf113 probable zinc finger" evidence="2">
    <location>
        <begin position="46"/>
        <end position="97"/>
    </location>
</feature>